<reference evidence="3 4" key="1">
    <citation type="submission" date="2024-02" db="EMBL/GenBank/DDBJ databases">
        <title>Bacteria isolated from the canopy kelp, Nereocystis luetkeana.</title>
        <authorList>
            <person name="Pfister C.A."/>
            <person name="Younker I.T."/>
            <person name="Light S.H."/>
        </authorList>
    </citation>
    <scope>NUCLEOTIDE SEQUENCE [LARGE SCALE GENOMIC DNA]</scope>
    <source>
        <strain evidence="3 4">TI.4.07</strain>
    </source>
</reference>
<feature type="domain" description="SGNH hydrolase-type esterase" evidence="2">
    <location>
        <begin position="28"/>
        <end position="189"/>
    </location>
</feature>
<dbReference type="InterPro" id="IPR013830">
    <property type="entry name" value="SGNH_hydro"/>
</dbReference>
<dbReference type="EMBL" id="JBAKAR010000008">
    <property type="protein sequence ID" value="MEL0613702.1"/>
    <property type="molecule type" value="Genomic_DNA"/>
</dbReference>
<feature type="signal peptide" evidence="1">
    <location>
        <begin position="1"/>
        <end position="23"/>
    </location>
</feature>
<dbReference type="RefSeq" id="WP_341564934.1">
    <property type="nucleotide sequence ID" value="NZ_JBAKAQ010000006.1"/>
</dbReference>
<dbReference type="Pfam" id="PF13472">
    <property type="entry name" value="Lipase_GDSL_2"/>
    <property type="match status" value="1"/>
</dbReference>
<keyword evidence="1" id="KW-0732">Signal</keyword>
<dbReference type="CDD" id="cd01822">
    <property type="entry name" value="Lysophospholipase_L1_like"/>
    <property type="match status" value="1"/>
</dbReference>
<proteinExistence type="predicted"/>
<name>A0ABU9G5E8_9GAMM</name>
<protein>
    <submittedName>
        <fullName evidence="3">Arylesterase</fullName>
    </submittedName>
</protein>
<organism evidence="3 4">
    <name type="scientific">Marinomonas arenicola</name>
    <dbReference type="NCBI Taxonomy" id="569601"/>
    <lineage>
        <taxon>Bacteria</taxon>
        <taxon>Pseudomonadati</taxon>
        <taxon>Pseudomonadota</taxon>
        <taxon>Gammaproteobacteria</taxon>
        <taxon>Oceanospirillales</taxon>
        <taxon>Oceanospirillaceae</taxon>
        <taxon>Marinomonas</taxon>
    </lineage>
</organism>
<evidence type="ECO:0000259" key="2">
    <source>
        <dbReference type="Pfam" id="PF13472"/>
    </source>
</evidence>
<dbReference type="PANTHER" id="PTHR30383:SF24">
    <property type="entry name" value="THIOESTERASE 1_PROTEASE 1_LYSOPHOSPHOLIPASE L1"/>
    <property type="match status" value="1"/>
</dbReference>
<evidence type="ECO:0000256" key="1">
    <source>
        <dbReference type="SAM" id="SignalP"/>
    </source>
</evidence>
<sequence length="209" mass="23240">MPFKIRLLFSSILLILSLGVAHASSLLVMGDSLSAAHNLRQQEGWVSLLKNSLAHSYPNVTINNASVSGETSQGGLSRFPSLLQEYTPNWVILELGANDALRGYPLDQTRANLGVMIEQAQQAGAQVLLLGNRIPQNYGKRYTDMFFGLYKTLADQYDVTYLPFMLEHVALNKTLMQQDGLHPTAEGQKQVLKNILPYLIPLLDKEKIQ</sequence>
<dbReference type="PANTHER" id="PTHR30383">
    <property type="entry name" value="THIOESTERASE 1/PROTEASE 1/LYSOPHOSPHOLIPASE L1"/>
    <property type="match status" value="1"/>
</dbReference>
<evidence type="ECO:0000313" key="4">
    <source>
        <dbReference type="Proteomes" id="UP001379949"/>
    </source>
</evidence>
<dbReference type="SUPFAM" id="SSF52266">
    <property type="entry name" value="SGNH hydrolase"/>
    <property type="match status" value="1"/>
</dbReference>
<evidence type="ECO:0000313" key="3">
    <source>
        <dbReference type="EMBL" id="MEL0613702.1"/>
    </source>
</evidence>
<dbReference type="Proteomes" id="UP001379949">
    <property type="component" value="Unassembled WGS sequence"/>
</dbReference>
<gene>
    <name evidence="3" type="ORF">V6242_11145</name>
</gene>
<comment type="caution">
    <text evidence="3">The sequence shown here is derived from an EMBL/GenBank/DDBJ whole genome shotgun (WGS) entry which is preliminary data.</text>
</comment>
<dbReference type="InterPro" id="IPR036514">
    <property type="entry name" value="SGNH_hydro_sf"/>
</dbReference>
<dbReference type="InterPro" id="IPR051532">
    <property type="entry name" value="Ester_Hydrolysis_Enzymes"/>
</dbReference>
<dbReference type="Gene3D" id="3.40.50.1110">
    <property type="entry name" value="SGNH hydrolase"/>
    <property type="match status" value="1"/>
</dbReference>
<keyword evidence="4" id="KW-1185">Reference proteome</keyword>
<accession>A0ABU9G5E8</accession>
<feature type="chain" id="PRO_5046748940" evidence="1">
    <location>
        <begin position="24"/>
        <end position="209"/>
    </location>
</feature>